<evidence type="ECO:0000259" key="5">
    <source>
        <dbReference type="Pfam" id="PF01782"/>
    </source>
</evidence>
<keyword evidence="3" id="KW-0698">rRNA processing</keyword>
<dbReference type="Gene3D" id="2.40.30.60">
    <property type="entry name" value="RimM"/>
    <property type="match status" value="1"/>
</dbReference>
<reference evidence="7" key="1">
    <citation type="submission" date="2016-10" db="EMBL/GenBank/DDBJ databases">
        <authorList>
            <person name="de Groot N.N."/>
        </authorList>
    </citation>
    <scope>NUCLEOTIDE SEQUENCE</scope>
</reference>
<dbReference type="Gene3D" id="2.30.30.240">
    <property type="entry name" value="PRC-barrel domain"/>
    <property type="match status" value="1"/>
</dbReference>
<dbReference type="SUPFAM" id="SSF50447">
    <property type="entry name" value="Translation proteins"/>
    <property type="match status" value="1"/>
</dbReference>
<evidence type="ECO:0000313" key="7">
    <source>
        <dbReference type="EMBL" id="SFV62018.1"/>
    </source>
</evidence>
<dbReference type="InterPro" id="IPR009000">
    <property type="entry name" value="Transl_B-barrel_sf"/>
</dbReference>
<dbReference type="PANTHER" id="PTHR33692:SF1">
    <property type="entry name" value="RIBOSOME MATURATION FACTOR RIMM"/>
    <property type="match status" value="1"/>
</dbReference>
<dbReference type="InterPro" id="IPR011961">
    <property type="entry name" value="RimM"/>
</dbReference>
<dbReference type="InterPro" id="IPR056792">
    <property type="entry name" value="PRC_RimM"/>
</dbReference>
<feature type="domain" description="Ribosome maturation factor RimM PRC barrel" evidence="6">
    <location>
        <begin position="97"/>
        <end position="165"/>
    </location>
</feature>
<dbReference type="NCBIfam" id="TIGR02273">
    <property type="entry name" value="16S_RimM"/>
    <property type="match status" value="1"/>
</dbReference>
<dbReference type="PANTHER" id="PTHR33692">
    <property type="entry name" value="RIBOSOME MATURATION FACTOR RIMM"/>
    <property type="match status" value="1"/>
</dbReference>
<evidence type="ECO:0000256" key="1">
    <source>
        <dbReference type="ARBA" id="ARBA00022490"/>
    </source>
</evidence>
<feature type="domain" description="RimM N-terminal" evidence="5">
    <location>
        <begin position="8"/>
        <end position="82"/>
    </location>
</feature>
<evidence type="ECO:0000256" key="2">
    <source>
        <dbReference type="ARBA" id="ARBA00022517"/>
    </source>
</evidence>
<sequence>MNKDKFFIAQVGRTVGLWGDLKFHLHTDFPEQFVIGQSYQSDRGELEILDINMVRGIIKFKNYETLDSAKRLTNAKIYTSKEATTQNCELKDGEHFWFDIIGATLFDGDEVLGKVNDIQRMLDIDYLIINTNEKLVESGLSKSFLVPYIPRYILKTDTATKEIFSQDTKDILEAS</sequence>
<dbReference type="InterPro" id="IPR036976">
    <property type="entry name" value="RimM_N_sf"/>
</dbReference>
<dbReference type="Pfam" id="PF24986">
    <property type="entry name" value="PRC_RimM"/>
    <property type="match status" value="1"/>
</dbReference>
<dbReference type="EMBL" id="FPHG01000050">
    <property type="protein sequence ID" value="SFV62018.1"/>
    <property type="molecule type" value="Genomic_DNA"/>
</dbReference>
<dbReference type="GO" id="GO:0005840">
    <property type="term" value="C:ribosome"/>
    <property type="evidence" value="ECO:0007669"/>
    <property type="project" value="InterPro"/>
</dbReference>
<keyword evidence="2" id="KW-0690">Ribosome biogenesis</keyword>
<evidence type="ECO:0000256" key="3">
    <source>
        <dbReference type="ARBA" id="ARBA00022552"/>
    </source>
</evidence>
<organism evidence="7">
    <name type="scientific">hydrothermal vent metagenome</name>
    <dbReference type="NCBI Taxonomy" id="652676"/>
    <lineage>
        <taxon>unclassified sequences</taxon>
        <taxon>metagenomes</taxon>
        <taxon>ecological metagenomes</taxon>
    </lineage>
</organism>
<dbReference type="SUPFAM" id="SSF50346">
    <property type="entry name" value="PRC-barrel domain"/>
    <property type="match status" value="1"/>
</dbReference>
<name>A0A1W1C825_9ZZZZ</name>
<keyword evidence="4" id="KW-0143">Chaperone</keyword>
<dbReference type="Pfam" id="PF01782">
    <property type="entry name" value="RimM"/>
    <property type="match status" value="1"/>
</dbReference>
<gene>
    <name evidence="7" type="ORF">MNB_SV-9-1272</name>
</gene>
<evidence type="ECO:0000259" key="6">
    <source>
        <dbReference type="Pfam" id="PF24986"/>
    </source>
</evidence>
<evidence type="ECO:0000256" key="4">
    <source>
        <dbReference type="ARBA" id="ARBA00023186"/>
    </source>
</evidence>
<dbReference type="GO" id="GO:0043022">
    <property type="term" value="F:ribosome binding"/>
    <property type="evidence" value="ECO:0007669"/>
    <property type="project" value="InterPro"/>
</dbReference>
<accession>A0A1W1C825</accession>
<proteinExistence type="inferred from homology"/>
<dbReference type="InterPro" id="IPR002676">
    <property type="entry name" value="RimM_N"/>
</dbReference>
<protein>
    <submittedName>
        <fullName evidence="7">16S rRNA processing protein RimM</fullName>
    </submittedName>
</protein>
<dbReference type="AlphaFoldDB" id="A0A1W1C825"/>
<dbReference type="GO" id="GO:0006364">
    <property type="term" value="P:rRNA processing"/>
    <property type="evidence" value="ECO:0007669"/>
    <property type="project" value="UniProtKB-KW"/>
</dbReference>
<dbReference type="HAMAP" id="MF_00014">
    <property type="entry name" value="Ribosome_mat_RimM"/>
    <property type="match status" value="1"/>
</dbReference>
<dbReference type="InterPro" id="IPR011033">
    <property type="entry name" value="PRC_barrel-like_sf"/>
</dbReference>
<keyword evidence="1" id="KW-0963">Cytoplasm</keyword>